<dbReference type="OrthoDB" id="542013at2759"/>
<keyword evidence="3" id="KW-1185">Reference proteome</keyword>
<dbReference type="SUPFAM" id="SSF51735">
    <property type="entry name" value="NAD(P)-binding Rossmann-fold domains"/>
    <property type="match status" value="1"/>
</dbReference>
<gene>
    <name evidence="2" type="ORF">F5X68DRAFT_227354</name>
</gene>
<keyword evidence="1" id="KW-0560">Oxidoreductase</keyword>
<dbReference type="InterPro" id="IPR002347">
    <property type="entry name" value="SDR_fam"/>
</dbReference>
<accession>A0A9P9AHD7</accession>
<comment type="caution">
    <text evidence="2">The sequence shown here is derived from an EMBL/GenBank/DDBJ whole genome shotgun (WGS) entry which is preliminary data.</text>
</comment>
<organism evidence="2 3">
    <name type="scientific">Plectosphaerella plurivora</name>
    <dbReference type="NCBI Taxonomy" id="936078"/>
    <lineage>
        <taxon>Eukaryota</taxon>
        <taxon>Fungi</taxon>
        <taxon>Dikarya</taxon>
        <taxon>Ascomycota</taxon>
        <taxon>Pezizomycotina</taxon>
        <taxon>Sordariomycetes</taxon>
        <taxon>Hypocreomycetidae</taxon>
        <taxon>Glomerellales</taxon>
        <taxon>Plectosphaerellaceae</taxon>
        <taxon>Plectosphaerella</taxon>
    </lineage>
</organism>
<dbReference type="InterPro" id="IPR036291">
    <property type="entry name" value="NAD(P)-bd_dom_sf"/>
</dbReference>
<dbReference type="PRINTS" id="PR00081">
    <property type="entry name" value="GDHRDH"/>
</dbReference>
<dbReference type="Gene3D" id="3.40.50.720">
    <property type="entry name" value="NAD(P)-binding Rossmann-like Domain"/>
    <property type="match status" value="1"/>
</dbReference>
<evidence type="ECO:0000313" key="2">
    <source>
        <dbReference type="EMBL" id="KAH6695373.1"/>
    </source>
</evidence>
<name>A0A9P9AHD7_9PEZI</name>
<dbReference type="PANTHER" id="PTHR43157:SF31">
    <property type="entry name" value="PHOSPHATIDYLINOSITOL-GLYCAN BIOSYNTHESIS CLASS F PROTEIN"/>
    <property type="match status" value="1"/>
</dbReference>
<proteinExistence type="predicted"/>
<dbReference type="EMBL" id="JAGSXJ010000002">
    <property type="protein sequence ID" value="KAH6695373.1"/>
    <property type="molecule type" value="Genomic_DNA"/>
</dbReference>
<dbReference type="AlphaFoldDB" id="A0A9P9AHD7"/>
<protein>
    <submittedName>
        <fullName evidence="2">Uncharacterized protein</fullName>
    </submittedName>
</protein>
<dbReference type="Proteomes" id="UP000770015">
    <property type="component" value="Unassembled WGS sequence"/>
</dbReference>
<reference evidence="2" key="1">
    <citation type="journal article" date="2021" name="Nat. Commun.">
        <title>Genetic determinants of endophytism in the Arabidopsis root mycobiome.</title>
        <authorList>
            <person name="Mesny F."/>
            <person name="Miyauchi S."/>
            <person name="Thiergart T."/>
            <person name="Pickel B."/>
            <person name="Atanasova L."/>
            <person name="Karlsson M."/>
            <person name="Huettel B."/>
            <person name="Barry K.W."/>
            <person name="Haridas S."/>
            <person name="Chen C."/>
            <person name="Bauer D."/>
            <person name="Andreopoulos W."/>
            <person name="Pangilinan J."/>
            <person name="LaButti K."/>
            <person name="Riley R."/>
            <person name="Lipzen A."/>
            <person name="Clum A."/>
            <person name="Drula E."/>
            <person name="Henrissat B."/>
            <person name="Kohler A."/>
            <person name="Grigoriev I.V."/>
            <person name="Martin F.M."/>
            <person name="Hacquard S."/>
        </authorList>
    </citation>
    <scope>NUCLEOTIDE SEQUENCE</scope>
    <source>
        <strain evidence="2">MPI-SDFR-AT-0117</strain>
    </source>
</reference>
<dbReference type="PANTHER" id="PTHR43157">
    <property type="entry name" value="PHOSPHATIDYLINOSITOL-GLYCAN BIOSYNTHESIS CLASS F PROTEIN-RELATED"/>
    <property type="match status" value="1"/>
</dbReference>
<dbReference type="GO" id="GO:0016491">
    <property type="term" value="F:oxidoreductase activity"/>
    <property type="evidence" value="ECO:0007669"/>
    <property type="project" value="UniProtKB-KW"/>
</dbReference>
<evidence type="ECO:0000256" key="1">
    <source>
        <dbReference type="ARBA" id="ARBA00023002"/>
    </source>
</evidence>
<evidence type="ECO:0000313" key="3">
    <source>
        <dbReference type="Proteomes" id="UP000770015"/>
    </source>
</evidence>
<sequence length="335" mass="36409">MSASTTGSVPRTLAHVIRSNLCVSLPVPEATSTISEETIIVTGANTGLGYESSLHLLRIGVGKLIMAVRDRKKGEAAREALLHATGREPASIEVWIVDMSNYASVRDLAARASQLPRLDAVLANAGVAPRTFYEAEGSEQTLTINVIATFLLFLLVLPKLREAPRPGRFVIPNSALHYVAPISELTPAVQNEKSIYTALNDKKKSLMNDRYPLSKLLVVYMIRELTEQMAATGKKPVILNTPNPSACKSSLIREYSWIEIKIVNSFARTAEMGSRTLVDGLLGGEETHGQYLDDCKVVAPATTVTSELGVAIQKAFYKETMEKLEGVCPGVTRNI</sequence>
<dbReference type="Pfam" id="PF00106">
    <property type="entry name" value="adh_short"/>
    <property type="match status" value="1"/>
</dbReference>